<comment type="subunit">
    <text evidence="6">Component of the Mediator complex.</text>
</comment>
<evidence type="ECO:0000256" key="2">
    <source>
        <dbReference type="ARBA" id="ARBA00023015"/>
    </source>
</evidence>
<keyword evidence="7" id="KW-1185">Reference proteome</keyword>
<comment type="subcellular location">
    <subcellularLocation>
        <location evidence="1 6">Nucleus</location>
    </subcellularLocation>
</comment>
<dbReference type="PANTHER" id="PTHR13381">
    <property type="entry name" value="RNA POLYMERASE II HOLOENZYME COMPONENT SRB7"/>
    <property type="match status" value="1"/>
</dbReference>
<keyword evidence="3 6" id="KW-0010">Activator</keyword>
<keyword evidence="4 6" id="KW-0804">Transcription</keyword>
<sequence length="131" mass="14776">MSDRLTQLQDLINELASFMTNAIGVLQATAPPCDFDRSNPELEEETNCQLFAAHIARTAKDVEHFITLSTFLFTAYYNFHGGVLCKIDHIDAEMFENSRQQMPAVRIEHTIHRGHLSSGVLPVSHHHCSIL</sequence>
<comment type="function">
    <text evidence="6">Component of the Mediator complex, a coactivator involved in the regulated transcription of nearly all RNA polymerase II-dependent genes. Mediator functions as a bridge to convey information from gene-specific regulatory proteins to the basal RNA polymerase II transcription machinery. Mediator is recruited to promoters by direct interactions with regulatory proteins and serves as a scaffold for the assembly of a functional preinitiation complex with RNA polymerase II and the general transcription factors.</text>
</comment>
<keyword evidence="2 6" id="KW-0805">Transcription regulation</keyword>
<dbReference type="GO" id="GO:0003712">
    <property type="term" value="F:transcription coregulator activity"/>
    <property type="evidence" value="ECO:0007669"/>
    <property type="project" value="TreeGrafter"/>
</dbReference>
<dbReference type="InterPro" id="IPR037212">
    <property type="entry name" value="Med7/Med21-like"/>
</dbReference>
<name>A0A0K0D1D3_ANGCA</name>
<keyword evidence="5 6" id="KW-0539">Nucleus</keyword>
<reference evidence="7" key="1">
    <citation type="submission" date="2012-09" db="EMBL/GenBank/DDBJ databases">
        <authorList>
            <person name="Martin A.A."/>
        </authorList>
    </citation>
    <scope>NUCLEOTIDE SEQUENCE</scope>
</reference>
<accession>A0A0K0D1D3</accession>
<evidence type="ECO:0000256" key="6">
    <source>
        <dbReference type="RuleBase" id="RU366036"/>
    </source>
</evidence>
<dbReference type="WBParaSite" id="ACAC_0000387801-mRNA-1">
    <property type="protein sequence ID" value="ACAC_0000387801-mRNA-1"/>
    <property type="gene ID" value="ACAC_0000387801"/>
</dbReference>
<dbReference type="InterPro" id="IPR021384">
    <property type="entry name" value="Mediator_Med21"/>
</dbReference>
<evidence type="ECO:0000256" key="1">
    <source>
        <dbReference type="ARBA" id="ARBA00004123"/>
    </source>
</evidence>
<proteinExistence type="inferred from homology"/>
<dbReference type="STRING" id="6313.A0A0K0D1D3"/>
<evidence type="ECO:0000313" key="7">
    <source>
        <dbReference type="Proteomes" id="UP000035642"/>
    </source>
</evidence>
<dbReference type="AlphaFoldDB" id="A0A0K0D1D3"/>
<dbReference type="Gene3D" id="6.10.280.10">
    <property type="entry name" value="Mediator complex, subunit Med21"/>
    <property type="match status" value="1"/>
</dbReference>
<evidence type="ECO:0000313" key="8">
    <source>
        <dbReference type="WBParaSite" id="ACAC_0000387801-mRNA-1"/>
    </source>
</evidence>
<dbReference type="PANTHER" id="PTHR13381:SF0">
    <property type="entry name" value="MEDIATOR OF RNA POLYMERASE II TRANSCRIPTION SUBUNIT 21"/>
    <property type="match status" value="1"/>
</dbReference>
<evidence type="ECO:0000256" key="4">
    <source>
        <dbReference type="ARBA" id="ARBA00023163"/>
    </source>
</evidence>
<evidence type="ECO:0000256" key="5">
    <source>
        <dbReference type="ARBA" id="ARBA00023242"/>
    </source>
</evidence>
<dbReference type="GO" id="GO:0006357">
    <property type="term" value="P:regulation of transcription by RNA polymerase II"/>
    <property type="evidence" value="ECO:0007669"/>
    <property type="project" value="TreeGrafter"/>
</dbReference>
<dbReference type="Proteomes" id="UP000035642">
    <property type="component" value="Unassembled WGS sequence"/>
</dbReference>
<reference evidence="8" key="2">
    <citation type="submission" date="2017-02" db="UniProtKB">
        <authorList>
            <consortium name="WormBaseParasite"/>
        </authorList>
    </citation>
    <scope>IDENTIFICATION</scope>
</reference>
<organism evidence="7 8">
    <name type="scientific">Angiostrongylus cantonensis</name>
    <name type="common">Rat lungworm</name>
    <dbReference type="NCBI Taxonomy" id="6313"/>
    <lineage>
        <taxon>Eukaryota</taxon>
        <taxon>Metazoa</taxon>
        <taxon>Ecdysozoa</taxon>
        <taxon>Nematoda</taxon>
        <taxon>Chromadorea</taxon>
        <taxon>Rhabditida</taxon>
        <taxon>Rhabditina</taxon>
        <taxon>Rhabditomorpha</taxon>
        <taxon>Strongyloidea</taxon>
        <taxon>Metastrongylidae</taxon>
        <taxon>Angiostrongylus</taxon>
    </lineage>
</organism>
<protein>
    <recommendedName>
        <fullName evidence="6">Mediator of RNA polymerase II transcription subunit 21</fullName>
    </recommendedName>
</protein>
<dbReference type="GO" id="GO:0016592">
    <property type="term" value="C:mediator complex"/>
    <property type="evidence" value="ECO:0007669"/>
    <property type="project" value="UniProtKB-UniRule"/>
</dbReference>
<dbReference type="SUPFAM" id="SSF140718">
    <property type="entry name" value="Mediator hinge subcomplex-like"/>
    <property type="match status" value="1"/>
</dbReference>
<evidence type="ECO:0000256" key="3">
    <source>
        <dbReference type="ARBA" id="ARBA00023159"/>
    </source>
</evidence>
<comment type="similarity">
    <text evidence="6">Belongs to the Mediator complex subunit 21 family.</text>
</comment>